<gene>
    <name evidence="1" type="ORF">AFUS01_LOCUS26885</name>
</gene>
<dbReference type="Proteomes" id="UP000708208">
    <property type="component" value="Unassembled WGS sequence"/>
</dbReference>
<evidence type="ECO:0000313" key="1">
    <source>
        <dbReference type="EMBL" id="CAG7816258.1"/>
    </source>
</evidence>
<name>A0A8J2L629_9HEXA</name>
<reference evidence="1" key="1">
    <citation type="submission" date="2021-06" db="EMBL/GenBank/DDBJ databases">
        <authorList>
            <person name="Hodson N. C."/>
            <person name="Mongue J. A."/>
            <person name="Jaron S. K."/>
        </authorList>
    </citation>
    <scope>NUCLEOTIDE SEQUENCE</scope>
</reference>
<sequence length="185" mass="21363">MTRVKNVSNTAYVHKDPTVNAVLESRGFGVWIYSLISCQVTDEKSDIKGSNSLAAIGHVNPSMFKLRRAFVFPAHRNRSYSLQFGKRDVDLRHHFVIQNELPQETLSVYCGSESEHSITSISRTVNGKVFPFNYDEDWSLIRREWIVEYRFFLLGFSHQNQILYENTEVQFTCAVSTFSIIPPMM</sequence>
<comment type="caution">
    <text evidence="1">The sequence shown here is derived from an EMBL/GenBank/DDBJ whole genome shotgun (WGS) entry which is preliminary data.</text>
</comment>
<organism evidence="1 2">
    <name type="scientific">Allacma fusca</name>
    <dbReference type="NCBI Taxonomy" id="39272"/>
    <lineage>
        <taxon>Eukaryota</taxon>
        <taxon>Metazoa</taxon>
        <taxon>Ecdysozoa</taxon>
        <taxon>Arthropoda</taxon>
        <taxon>Hexapoda</taxon>
        <taxon>Collembola</taxon>
        <taxon>Symphypleona</taxon>
        <taxon>Sminthuridae</taxon>
        <taxon>Allacma</taxon>
    </lineage>
</organism>
<dbReference type="EMBL" id="CAJVCH010365031">
    <property type="protein sequence ID" value="CAG7816258.1"/>
    <property type="molecule type" value="Genomic_DNA"/>
</dbReference>
<dbReference type="AlphaFoldDB" id="A0A8J2L629"/>
<evidence type="ECO:0000313" key="2">
    <source>
        <dbReference type="Proteomes" id="UP000708208"/>
    </source>
</evidence>
<accession>A0A8J2L629</accession>
<keyword evidence="2" id="KW-1185">Reference proteome</keyword>
<protein>
    <submittedName>
        <fullName evidence="1">Uncharacterized protein</fullName>
    </submittedName>
</protein>
<feature type="non-terminal residue" evidence="1">
    <location>
        <position position="1"/>
    </location>
</feature>
<proteinExistence type="predicted"/>